<dbReference type="GO" id="GO:0006355">
    <property type="term" value="P:regulation of DNA-templated transcription"/>
    <property type="evidence" value="ECO:0007669"/>
    <property type="project" value="InterPro"/>
</dbReference>
<dbReference type="InterPro" id="IPR011006">
    <property type="entry name" value="CheY-like_superfamily"/>
</dbReference>
<dbReference type="EMBL" id="SWAV01000005">
    <property type="protein sequence ID" value="TKA90124.1"/>
    <property type="molecule type" value="Genomic_DNA"/>
</dbReference>
<evidence type="ECO:0000259" key="4">
    <source>
        <dbReference type="PROSITE" id="PS50043"/>
    </source>
</evidence>
<dbReference type="Pfam" id="PF00072">
    <property type="entry name" value="Response_reg"/>
    <property type="match status" value="1"/>
</dbReference>
<dbReference type="Proteomes" id="UP000305198">
    <property type="component" value="Unassembled WGS sequence"/>
</dbReference>
<evidence type="ECO:0000256" key="2">
    <source>
        <dbReference type="ARBA" id="ARBA00023125"/>
    </source>
</evidence>
<organism evidence="6 7">
    <name type="scientific">Halopseudomonas bauzanensis</name>
    <dbReference type="NCBI Taxonomy" id="653930"/>
    <lineage>
        <taxon>Bacteria</taxon>
        <taxon>Pseudomonadati</taxon>
        <taxon>Pseudomonadota</taxon>
        <taxon>Gammaproteobacteria</taxon>
        <taxon>Pseudomonadales</taxon>
        <taxon>Pseudomonadaceae</taxon>
        <taxon>Halopseudomonas</taxon>
    </lineage>
</organism>
<dbReference type="PROSITE" id="PS50043">
    <property type="entry name" value="HTH_LUXR_2"/>
    <property type="match status" value="1"/>
</dbReference>
<dbReference type="SUPFAM" id="SSF52172">
    <property type="entry name" value="CheY-like"/>
    <property type="match status" value="1"/>
</dbReference>
<evidence type="ECO:0000256" key="3">
    <source>
        <dbReference type="PROSITE-ProRule" id="PRU00169"/>
    </source>
</evidence>
<dbReference type="AlphaFoldDB" id="A0A4U0YK83"/>
<dbReference type="Gene3D" id="3.40.50.2300">
    <property type="match status" value="1"/>
</dbReference>
<feature type="modified residue" description="4-aspartylphosphate" evidence="3">
    <location>
        <position position="60"/>
    </location>
</feature>
<sequence length="212" mass="23112">MVDYRKPIRVLIVDDHPLIREGITAVVGGFEDISVVGEASNGLEAIRLYRAMQPDVTLMDVQMPELNGIGAISSIMSEFPQARIAVLTTYRGDVRALQAIKAGARGYLLKSTLRHELIDTIRALAAGQRRFPPEIAAELAAHIDQDGLTNRELDVLRHVAHGLSNKETAVALAIGEDTVKGHLRNIMDKLGANNRTHAVTIGIQRGIIELSQ</sequence>
<feature type="domain" description="HTH luxR-type" evidence="4">
    <location>
        <begin position="141"/>
        <end position="206"/>
    </location>
</feature>
<keyword evidence="2" id="KW-0238">DNA-binding</keyword>
<dbReference type="SMART" id="SM00448">
    <property type="entry name" value="REC"/>
    <property type="match status" value="1"/>
</dbReference>
<dbReference type="GO" id="GO:0000160">
    <property type="term" value="P:phosphorelay signal transduction system"/>
    <property type="evidence" value="ECO:0007669"/>
    <property type="project" value="InterPro"/>
</dbReference>
<dbReference type="PRINTS" id="PR00038">
    <property type="entry name" value="HTHLUXR"/>
</dbReference>
<dbReference type="CDD" id="cd06170">
    <property type="entry name" value="LuxR_C_like"/>
    <property type="match status" value="1"/>
</dbReference>
<protein>
    <submittedName>
        <fullName evidence="6">Response regulator transcription factor</fullName>
    </submittedName>
</protein>
<dbReference type="GO" id="GO:0003677">
    <property type="term" value="F:DNA binding"/>
    <property type="evidence" value="ECO:0007669"/>
    <property type="project" value="UniProtKB-KW"/>
</dbReference>
<dbReference type="InterPro" id="IPR039420">
    <property type="entry name" value="WalR-like"/>
</dbReference>
<dbReference type="SUPFAM" id="SSF46894">
    <property type="entry name" value="C-terminal effector domain of the bipartite response regulators"/>
    <property type="match status" value="1"/>
</dbReference>
<dbReference type="SMART" id="SM00421">
    <property type="entry name" value="HTH_LUXR"/>
    <property type="match status" value="1"/>
</dbReference>
<dbReference type="PROSITE" id="PS50110">
    <property type="entry name" value="RESPONSE_REGULATORY"/>
    <property type="match status" value="1"/>
</dbReference>
<name>A0A4U0YK83_9GAMM</name>
<dbReference type="CDD" id="cd17535">
    <property type="entry name" value="REC_NarL-like"/>
    <property type="match status" value="1"/>
</dbReference>
<dbReference type="InterPro" id="IPR058245">
    <property type="entry name" value="NreC/VraR/RcsB-like_REC"/>
</dbReference>
<accession>A0A4U0YK83</accession>
<dbReference type="InterPro" id="IPR000792">
    <property type="entry name" value="Tscrpt_reg_LuxR_C"/>
</dbReference>
<evidence type="ECO:0000313" key="6">
    <source>
        <dbReference type="EMBL" id="TKA90124.1"/>
    </source>
</evidence>
<reference evidence="6 7" key="1">
    <citation type="submission" date="2019-04" db="EMBL/GenBank/DDBJ databases">
        <title>Crypto-aerobic microbial life in anoxic (sulfidic) marine sediments.</title>
        <authorList>
            <person name="Bhattacharya S."/>
            <person name="Roy C."/>
            <person name="Mondal N."/>
            <person name="Sarkar J."/>
            <person name="Mandal S."/>
            <person name="Rameez M.J."/>
            <person name="Ghosh W."/>
        </authorList>
    </citation>
    <scope>NUCLEOTIDE SEQUENCE [LARGE SCALE GENOMIC DNA]</scope>
    <source>
        <strain evidence="6 7">SBBB</strain>
    </source>
</reference>
<dbReference type="InterPro" id="IPR001789">
    <property type="entry name" value="Sig_transdc_resp-reg_receiver"/>
</dbReference>
<dbReference type="RefSeq" id="WP_036992547.1">
    <property type="nucleotide sequence ID" value="NZ_SWAV01000005.1"/>
</dbReference>
<proteinExistence type="predicted"/>
<dbReference type="PANTHER" id="PTHR43214">
    <property type="entry name" value="TWO-COMPONENT RESPONSE REGULATOR"/>
    <property type="match status" value="1"/>
</dbReference>
<evidence type="ECO:0000259" key="5">
    <source>
        <dbReference type="PROSITE" id="PS50110"/>
    </source>
</evidence>
<evidence type="ECO:0000313" key="7">
    <source>
        <dbReference type="Proteomes" id="UP000305198"/>
    </source>
</evidence>
<dbReference type="Pfam" id="PF00196">
    <property type="entry name" value="GerE"/>
    <property type="match status" value="1"/>
</dbReference>
<feature type="domain" description="Response regulatory" evidence="5">
    <location>
        <begin position="9"/>
        <end position="125"/>
    </location>
</feature>
<gene>
    <name evidence="6" type="ORF">FA869_13380</name>
</gene>
<dbReference type="PANTHER" id="PTHR43214:SF43">
    <property type="entry name" value="TWO-COMPONENT RESPONSE REGULATOR"/>
    <property type="match status" value="1"/>
</dbReference>
<keyword evidence="1 3" id="KW-0597">Phosphoprotein</keyword>
<dbReference type="InterPro" id="IPR016032">
    <property type="entry name" value="Sig_transdc_resp-reg_C-effctor"/>
</dbReference>
<evidence type="ECO:0000256" key="1">
    <source>
        <dbReference type="ARBA" id="ARBA00022553"/>
    </source>
</evidence>
<comment type="caution">
    <text evidence="6">The sequence shown here is derived from an EMBL/GenBank/DDBJ whole genome shotgun (WGS) entry which is preliminary data.</text>
</comment>